<dbReference type="InterPro" id="IPR026935">
    <property type="entry name" value="BtrH_N"/>
</dbReference>
<dbReference type="EMBL" id="SNYM01000003">
    <property type="protein sequence ID" value="TDQ49861.1"/>
    <property type="molecule type" value="Genomic_DNA"/>
</dbReference>
<dbReference type="Pfam" id="PF14399">
    <property type="entry name" value="BtrH_N"/>
    <property type="match status" value="1"/>
</dbReference>
<accession>A0A4R6US09</accession>
<dbReference type="AlphaFoldDB" id="A0A4R6US09"/>
<evidence type="ECO:0000313" key="4">
    <source>
        <dbReference type="Proteomes" id="UP000295375"/>
    </source>
</evidence>
<feature type="domain" description="DUF4872" evidence="2">
    <location>
        <begin position="157"/>
        <end position="328"/>
    </location>
</feature>
<proteinExistence type="predicted"/>
<evidence type="ECO:0000259" key="2">
    <source>
        <dbReference type="Pfam" id="PF16169"/>
    </source>
</evidence>
<sequence length="335" mass="37616">MSEATTFTHYQSAHCESGVSASMLRHHGFPVSEAMVFGLSSALSFAFLPFIKINQLPLIAYRMPPRFIVNGLRKLLQLPMKFETFGNAEAGMKRLDQLLAEGRVVGLQTSVFFLPYFPPSMRFHFNAHNLMVIGKEGDDYLISDPVFENVTRCASADLQRARFVRGVLAPKGLLYFLDGEPGKTIDREMVLKALKKTCRIMLYTPVSFIGASGVKSLAKALKKISGKKDEAYIKRYIGHVIRMQEEIGTGGAGFRFLYAAFLQEAGQQFNLPELKSFSTRLTAIGDEWREFAVKAARMSKGRLKLNTSELITFLENLSAAEDQFFRDLYAYVKAQ</sequence>
<dbReference type="Pfam" id="PF16169">
    <property type="entry name" value="DUF4872"/>
    <property type="match status" value="1"/>
</dbReference>
<organism evidence="3 4">
    <name type="scientific">Permianibacter aggregans</name>
    <dbReference type="NCBI Taxonomy" id="1510150"/>
    <lineage>
        <taxon>Bacteria</taxon>
        <taxon>Pseudomonadati</taxon>
        <taxon>Pseudomonadota</taxon>
        <taxon>Gammaproteobacteria</taxon>
        <taxon>Pseudomonadales</taxon>
        <taxon>Pseudomonadaceae</taxon>
        <taxon>Permianibacter</taxon>
    </lineage>
</organism>
<name>A0A4R6US09_9GAMM</name>
<evidence type="ECO:0000313" key="3">
    <source>
        <dbReference type="EMBL" id="TDQ49861.1"/>
    </source>
</evidence>
<keyword evidence="4" id="KW-1185">Reference proteome</keyword>
<comment type="caution">
    <text evidence="3">The sequence shown here is derived from an EMBL/GenBank/DDBJ whole genome shotgun (WGS) entry which is preliminary data.</text>
</comment>
<protein>
    <submittedName>
        <fullName evidence="3">Butirosin biosynthesis protein H-like</fullName>
    </submittedName>
</protein>
<feature type="domain" description="Butirosin biosynthesis protein H N-terminal" evidence="1">
    <location>
        <begin position="14"/>
        <end position="145"/>
    </location>
</feature>
<dbReference type="OrthoDB" id="4075615at2"/>
<gene>
    <name evidence="3" type="ORF">EV696_103234</name>
</gene>
<evidence type="ECO:0000259" key="1">
    <source>
        <dbReference type="Pfam" id="PF14399"/>
    </source>
</evidence>
<reference evidence="3 4" key="1">
    <citation type="submission" date="2019-03" db="EMBL/GenBank/DDBJ databases">
        <title>Genomic Encyclopedia of Type Strains, Phase IV (KMG-IV): sequencing the most valuable type-strain genomes for metagenomic binning, comparative biology and taxonomic classification.</title>
        <authorList>
            <person name="Goeker M."/>
        </authorList>
    </citation>
    <scope>NUCLEOTIDE SEQUENCE [LARGE SCALE GENOMIC DNA]</scope>
    <source>
        <strain evidence="3 4">DSM 103792</strain>
    </source>
</reference>
<dbReference type="Proteomes" id="UP000295375">
    <property type="component" value="Unassembled WGS sequence"/>
</dbReference>
<dbReference type="InterPro" id="IPR032369">
    <property type="entry name" value="DUF4872"/>
</dbReference>
<dbReference type="RefSeq" id="WP_133588545.1">
    <property type="nucleotide sequence ID" value="NZ_CP037953.1"/>
</dbReference>